<dbReference type="EMBL" id="UINC01001083">
    <property type="protein sequence ID" value="SUZ70172.1"/>
    <property type="molecule type" value="Genomic_DNA"/>
</dbReference>
<sequence length="160" mass="17762">MKKYIYPFILFFSFILMGFSAENKKPITQDSAVSSNAIKTTRTSIVSGLSIRILKRGDGASAKVGNKVKVHYTGWIYNPDSKSDFHGKKFDSSHDRGIPFEFKLGEGRVIRGWDLGVVGMQIGEVRELLIAPNMGYGNRAVGNLIPPKSTLVFEVELLSF</sequence>
<organism evidence="6">
    <name type="scientific">marine metagenome</name>
    <dbReference type="NCBI Taxonomy" id="408172"/>
    <lineage>
        <taxon>unclassified sequences</taxon>
        <taxon>metagenomes</taxon>
        <taxon>ecological metagenomes</taxon>
    </lineage>
</organism>
<protein>
    <recommendedName>
        <fullName evidence="2">peptidylprolyl isomerase</fullName>
        <ecNumber evidence="2">5.2.1.8</ecNumber>
    </recommendedName>
</protein>
<dbReference type="EC" id="5.2.1.8" evidence="2"/>
<feature type="domain" description="PPIase FKBP-type" evidence="5">
    <location>
        <begin position="65"/>
        <end position="160"/>
    </location>
</feature>
<evidence type="ECO:0000256" key="4">
    <source>
        <dbReference type="ARBA" id="ARBA00023235"/>
    </source>
</evidence>
<gene>
    <name evidence="6" type="ORF">METZ01_LOCUS23026</name>
</gene>
<keyword evidence="3" id="KW-0697">Rotamase</keyword>
<keyword evidence="4" id="KW-0413">Isomerase</keyword>
<dbReference type="PROSITE" id="PS50059">
    <property type="entry name" value="FKBP_PPIASE"/>
    <property type="match status" value="1"/>
</dbReference>
<evidence type="ECO:0000259" key="5">
    <source>
        <dbReference type="PROSITE" id="PS50059"/>
    </source>
</evidence>
<comment type="catalytic activity">
    <reaction evidence="1">
        <text>[protein]-peptidylproline (omega=180) = [protein]-peptidylproline (omega=0)</text>
        <dbReference type="Rhea" id="RHEA:16237"/>
        <dbReference type="Rhea" id="RHEA-COMP:10747"/>
        <dbReference type="Rhea" id="RHEA-COMP:10748"/>
        <dbReference type="ChEBI" id="CHEBI:83833"/>
        <dbReference type="ChEBI" id="CHEBI:83834"/>
        <dbReference type="EC" id="5.2.1.8"/>
    </reaction>
</comment>
<accession>A0A381PSZ9</accession>
<proteinExistence type="predicted"/>
<dbReference type="PANTHER" id="PTHR43811">
    <property type="entry name" value="FKBP-TYPE PEPTIDYL-PROLYL CIS-TRANS ISOMERASE FKPA"/>
    <property type="match status" value="1"/>
</dbReference>
<dbReference type="SUPFAM" id="SSF54534">
    <property type="entry name" value="FKBP-like"/>
    <property type="match status" value="1"/>
</dbReference>
<evidence type="ECO:0000256" key="2">
    <source>
        <dbReference type="ARBA" id="ARBA00013194"/>
    </source>
</evidence>
<evidence type="ECO:0000313" key="6">
    <source>
        <dbReference type="EMBL" id="SUZ70172.1"/>
    </source>
</evidence>
<dbReference type="Pfam" id="PF00254">
    <property type="entry name" value="FKBP_C"/>
    <property type="match status" value="1"/>
</dbReference>
<evidence type="ECO:0000256" key="1">
    <source>
        <dbReference type="ARBA" id="ARBA00000971"/>
    </source>
</evidence>
<dbReference type="InterPro" id="IPR046357">
    <property type="entry name" value="PPIase_dom_sf"/>
</dbReference>
<dbReference type="Gene3D" id="3.10.50.40">
    <property type="match status" value="1"/>
</dbReference>
<reference evidence="6" key="1">
    <citation type="submission" date="2018-05" db="EMBL/GenBank/DDBJ databases">
        <authorList>
            <person name="Lanie J.A."/>
            <person name="Ng W.-L."/>
            <person name="Kazmierczak K.M."/>
            <person name="Andrzejewski T.M."/>
            <person name="Davidsen T.M."/>
            <person name="Wayne K.J."/>
            <person name="Tettelin H."/>
            <person name="Glass J.I."/>
            <person name="Rusch D."/>
            <person name="Podicherti R."/>
            <person name="Tsui H.-C.T."/>
            <person name="Winkler M.E."/>
        </authorList>
    </citation>
    <scope>NUCLEOTIDE SEQUENCE</scope>
</reference>
<dbReference type="PANTHER" id="PTHR43811:SF19">
    <property type="entry name" value="39 KDA FK506-BINDING NUCLEAR PROTEIN"/>
    <property type="match status" value="1"/>
</dbReference>
<dbReference type="FunFam" id="3.10.50.40:FF:000006">
    <property type="entry name" value="Peptidyl-prolyl cis-trans isomerase"/>
    <property type="match status" value="1"/>
</dbReference>
<dbReference type="AlphaFoldDB" id="A0A381PSZ9"/>
<dbReference type="InterPro" id="IPR001179">
    <property type="entry name" value="PPIase_FKBP_dom"/>
</dbReference>
<dbReference type="GO" id="GO:0003755">
    <property type="term" value="F:peptidyl-prolyl cis-trans isomerase activity"/>
    <property type="evidence" value="ECO:0007669"/>
    <property type="project" value="UniProtKB-KW"/>
</dbReference>
<name>A0A381PSZ9_9ZZZZ</name>
<evidence type="ECO:0000256" key="3">
    <source>
        <dbReference type="ARBA" id="ARBA00023110"/>
    </source>
</evidence>